<evidence type="ECO:0000313" key="1">
    <source>
        <dbReference type="EMBL" id="BBB05437.1"/>
    </source>
</evidence>
<sequence length="163" mass="18139">MEPYRKPFDQDRKSKGLCFRCGDKWNPGHRCKGREFKYMAVDEGDELDEADEAETGKKIEESDEDEVKELLWLSLRSMAGLTTERSMRMRGQIAGQEVIVLIDSGATSNFIAESVAHRCGLQITETRGFGVSIGNGQVVPSAGKCSGVELTVQDVQIRADFFL</sequence>
<accession>A0A5H2VCT1</accession>
<dbReference type="Pfam" id="PF13975">
    <property type="entry name" value="gag-asp_proteas"/>
    <property type="match status" value="1"/>
</dbReference>
<dbReference type="InterPro" id="IPR021109">
    <property type="entry name" value="Peptidase_aspartic_dom_sf"/>
</dbReference>
<keyword evidence="1" id="KW-0496">Mitochondrion</keyword>
<dbReference type="Gene3D" id="2.40.70.10">
    <property type="entry name" value="Acid Proteases"/>
    <property type="match status" value="1"/>
</dbReference>
<dbReference type="SUPFAM" id="SSF50630">
    <property type="entry name" value="Acid proteases"/>
    <property type="match status" value="1"/>
</dbReference>
<dbReference type="CDD" id="cd00303">
    <property type="entry name" value="retropepsin_like"/>
    <property type="match status" value="1"/>
</dbReference>
<protein>
    <submittedName>
        <fullName evidence="1">ORF163 protein</fullName>
    </submittedName>
</protein>
<geneLocation type="mitochondrion" evidence="1"/>
<name>A0A5H2VCT1_TURGL</name>
<proteinExistence type="predicted"/>
<dbReference type="AlphaFoldDB" id="A0A5H2VCT1"/>
<dbReference type="EMBL" id="LC325489">
    <property type="protein sequence ID" value="BBB05437.1"/>
    <property type="molecule type" value="Genomic_DNA"/>
</dbReference>
<organism evidence="1">
    <name type="scientific">Turritis glabra</name>
    <name type="common">Tower mustard</name>
    <name type="synonym">Arabis glabra</name>
    <dbReference type="NCBI Taxonomy" id="63678"/>
    <lineage>
        <taxon>Eukaryota</taxon>
        <taxon>Viridiplantae</taxon>
        <taxon>Streptophyta</taxon>
        <taxon>Embryophyta</taxon>
        <taxon>Tracheophyta</taxon>
        <taxon>Spermatophyta</taxon>
        <taxon>Magnoliopsida</taxon>
        <taxon>eudicotyledons</taxon>
        <taxon>Gunneridae</taxon>
        <taxon>Pentapetalae</taxon>
        <taxon>rosids</taxon>
        <taxon>malvids</taxon>
        <taxon>Brassicales</taxon>
        <taxon>Brassicaceae</taxon>
        <taxon>Turritideae</taxon>
        <taxon>Turritis</taxon>
    </lineage>
</organism>
<reference evidence="1" key="1">
    <citation type="submission" date="2024-06" db="EMBL/GenBank/DDBJ databases">
        <title>Organellar genome sequences of Turritis glabra.</title>
        <authorList>
            <person name="Kawabe A."/>
        </authorList>
    </citation>
    <scope>NUCLEOTIDE SEQUENCE</scope>
    <source>
        <strain evidence="1">OhmiShirahama</strain>
    </source>
</reference>